<name>A0AC35F841_9BILA</name>
<protein>
    <submittedName>
        <fullName evidence="2">Glycine zipper domain-containing protein</fullName>
    </submittedName>
</protein>
<reference evidence="2" key="1">
    <citation type="submission" date="2022-11" db="UniProtKB">
        <authorList>
            <consortium name="WormBaseParasite"/>
        </authorList>
    </citation>
    <scope>IDENTIFICATION</scope>
</reference>
<dbReference type="Proteomes" id="UP000887580">
    <property type="component" value="Unplaced"/>
</dbReference>
<sequence length="93" mass="9624">MDSPTVRQPPTRKELSQDTEFGTVAITSGAVTGAIVGSAIPGFGTVIGAYVGAGLGAFIGIIKKEAKDNKKPEYQALPGSEQPLVNCESDDEE</sequence>
<organism evidence="1 2">
    <name type="scientific">Panagrolaimus sp. PS1159</name>
    <dbReference type="NCBI Taxonomy" id="55785"/>
    <lineage>
        <taxon>Eukaryota</taxon>
        <taxon>Metazoa</taxon>
        <taxon>Ecdysozoa</taxon>
        <taxon>Nematoda</taxon>
        <taxon>Chromadorea</taxon>
        <taxon>Rhabditida</taxon>
        <taxon>Tylenchina</taxon>
        <taxon>Panagrolaimomorpha</taxon>
        <taxon>Panagrolaimoidea</taxon>
        <taxon>Panagrolaimidae</taxon>
        <taxon>Panagrolaimus</taxon>
    </lineage>
</organism>
<evidence type="ECO:0000313" key="1">
    <source>
        <dbReference type="Proteomes" id="UP000887580"/>
    </source>
</evidence>
<accession>A0AC35F841</accession>
<proteinExistence type="predicted"/>
<dbReference type="WBParaSite" id="PS1159_v2.g1472.t1">
    <property type="protein sequence ID" value="PS1159_v2.g1472.t1"/>
    <property type="gene ID" value="PS1159_v2.g1472"/>
</dbReference>
<evidence type="ECO:0000313" key="2">
    <source>
        <dbReference type="WBParaSite" id="PS1159_v2.g1472.t1"/>
    </source>
</evidence>